<evidence type="ECO:0000256" key="1">
    <source>
        <dbReference type="ARBA" id="ARBA00004442"/>
    </source>
</evidence>
<reference evidence="7 8" key="1">
    <citation type="journal article" date="2015" name="BMC Genomics">
        <title>Genome mining reveals unlocked bioactive potential of marine Gram-negative bacteria.</title>
        <authorList>
            <person name="Machado H."/>
            <person name="Sonnenschein E.C."/>
            <person name="Melchiorsen J."/>
            <person name="Gram L."/>
        </authorList>
    </citation>
    <scope>NUCLEOTIDE SEQUENCE [LARGE SCALE GENOMIC DNA]</scope>
    <source>
        <strain evidence="7 8">S2757</strain>
    </source>
</reference>
<dbReference type="STRING" id="579748.TW81_17880"/>
<dbReference type="SUPFAM" id="SSF103088">
    <property type="entry name" value="OmpA-like"/>
    <property type="match status" value="1"/>
</dbReference>
<evidence type="ECO:0000313" key="8">
    <source>
        <dbReference type="Proteomes" id="UP000033673"/>
    </source>
</evidence>
<dbReference type="PRINTS" id="PR01021">
    <property type="entry name" value="OMPADOMAIN"/>
</dbReference>
<dbReference type="PANTHER" id="PTHR30329:SF21">
    <property type="entry name" value="LIPOPROTEIN YIAD-RELATED"/>
    <property type="match status" value="1"/>
</dbReference>
<evidence type="ECO:0000313" key="7">
    <source>
        <dbReference type="EMBL" id="KJY81578.1"/>
    </source>
</evidence>
<dbReference type="AlphaFoldDB" id="A0A0F4NFF2"/>
<name>A0A0F4NFF2_9VIBR</name>
<comment type="caution">
    <text evidence="7">The sequence shown here is derived from an EMBL/GenBank/DDBJ whole genome shotgun (WGS) entry which is preliminary data.</text>
</comment>
<feature type="chain" id="PRO_5002472865" evidence="5">
    <location>
        <begin position="21"/>
        <end position="203"/>
    </location>
</feature>
<evidence type="ECO:0000259" key="6">
    <source>
        <dbReference type="PROSITE" id="PS51123"/>
    </source>
</evidence>
<dbReference type="Proteomes" id="UP000033673">
    <property type="component" value="Unassembled WGS sequence"/>
</dbReference>
<dbReference type="InterPro" id="IPR006665">
    <property type="entry name" value="OmpA-like"/>
</dbReference>
<dbReference type="CDD" id="cd07185">
    <property type="entry name" value="OmpA_C-like"/>
    <property type="match status" value="1"/>
</dbReference>
<dbReference type="InterPro" id="IPR006664">
    <property type="entry name" value="OMP_bac"/>
</dbReference>
<dbReference type="InterPro" id="IPR036737">
    <property type="entry name" value="OmpA-like_sf"/>
</dbReference>
<dbReference type="Gene3D" id="3.30.1330.60">
    <property type="entry name" value="OmpA-like domain"/>
    <property type="match status" value="1"/>
</dbReference>
<dbReference type="Pfam" id="PF00691">
    <property type="entry name" value="OmpA"/>
    <property type="match status" value="1"/>
</dbReference>
<dbReference type="OrthoDB" id="9805832at2"/>
<dbReference type="PATRIC" id="fig|579748.3.peg.3689"/>
<protein>
    <submittedName>
        <fullName evidence="7">Membrane protein</fullName>
    </submittedName>
</protein>
<proteinExistence type="predicted"/>
<evidence type="ECO:0000256" key="3">
    <source>
        <dbReference type="ARBA" id="ARBA00023237"/>
    </source>
</evidence>
<comment type="subcellular location">
    <subcellularLocation>
        <location evidence="1">Cell outer membrane</location>
    </subcellularLocation>
</comment>
<keyword evidence="3" id="KW-0998">Cell outer membrane</keyword>
<keyword evidence="8" id="KW-1185">Reference proteome</keyword>
<dbReference type="InterPro" id="IPR050330">
    <property type="entry name" value="Bact_OuterMem_StrucFunc"/>
</dbReference>
<accession>A0A0F4NFF2</accession>
<evidence type="ECO:0000256" key="5">
    <source>
        <dbReference type="SAM" id="SignalP"/>
    </source>
</evidence>
<feature type="domain" description="OmpA-like" evidence="6">
    <location>
        <begin position="71"/>
        <end position="188"/>
    </location>
</feature>
<sequence>MDVKYLIPLMSIAVASYAVAEQDEYDYIETPVANQISDLVDDDSDGVVNARDICPDTPEGSQVDNDGCGETIANQEQLQLRILFDNDSYEINPIFSNQISSMADFLEKYQSASIQIQGYASKIGTPVYNLELSKQRANAVEQELLSYDVEPDRVTIVGYGEDRLEAEGDDETAHALNRRVTATVVGLTEAVVEEWTIFSVIEK</sequence>
<dbReference type="PROSITE" id="PS51123">
    <property type="entry name" value="OMPA_2"/>
    <property type="match status" value="1"/>
</dbReference>
<evidence type="ECO:0000256" key="2">
    <source>
        <dbReference type="ARBA" id="ARBA00023136"/>
    </source>
</evidence>
<gene>
    <name evidence="7" type="ORF">TW81_17880</name>
</gene>
<feature type="signal peptide" evidence="5">
    <location>
        <begin position="1"/>
        <end position="20"/>
    </location>
</feature>
<evidence type="ECO:0000256" key="4">
    <source>
        <dbReference type="PROSITE-ProRule" id="PRU00473"/>
    </source>
</evidence>
<dbReference type="EMBL" id="JXXV01000036">
    <property type="protein sequence ID" value="KJY81578.1"/>
    <property type="molecule type" value="Genomic_DNA"/>
</dbReference>
<keyword evidence="5" id="KW-0732">Signal</keyword>
<dbReference type="PANTHER" id="PTHR30329">
    <property type="entry name" value="STATOR ELEMENT OF FLAGELLAR MOTOR COMPLEX"/>
    <property type="match status" value="1"/>
</dbReference>
<dbReference type="RefSeq" id="WP_045957105.1">
    <property type="nucleotide sequence ID" value="NZ_JXXV01000036.1"/>
</dbReference>
<dbReference type="GO" id="GO:0009279">
    <property type="term" value="C:cell outer membrane"/>
    <property type="evidence" value="ECO:0007669"/>
    <property type="project" value="UniProtKB-SubCell"/>
</dbReference>
<organism evidence="7 8">
    <name type="scientific">Vibrio galatheae</name>
    <dbReference type="NCBI Taxonomy" id="579748"/>
    <lineage>
        <taxon>Bacteria</taxon>
        <taxon>Pseudomonadati</taxon>
        <taxon>Pseudomonadota</taxon>
        <taxon>Gammaproteobacteria</taxon>
        <taxon>Vibrionales</taxon>
        <taxon>Vibrionaceae</taxon>
        <taxon>Vibrio</taxon>
    </lineage>
</organism>
<keyword evidence="2 4" id="KW-0472">Membrane</keyword>